<accession>A0ABV1Z877</accession>
<keyword evidence="5" id="KW-1185">Reference proteome</keyword>
<dbReference type="RefSeq" id="WP_352562072.1">
    <property type="nucleotide sequence ID" value="NZ_JAMYQB010000034.1"/>
</dbReference>
<dbReference type="PANTHER" id="PTHR30006:SF25">
    <property type="entry name" value="PHOSPHOGLYCERATE TRANSPORT REGULATORY PROTEIN PGTC"/>
    <property type="match status" value="1"/>
</dbReference>
<evidence type="ECO:0000256" key="2">
    <source>
        <dbReference type="ARBA" id="ARBA00022764"/>
    </source>
</evidence>
<reference evidence="4 5" key="1">
    <citation type="journal article" date="2024" name="Proc. Natl. Acad. Sci. U.S.A.">
        <title>The evolutionary genomics of adaptation to stress in wild rhizobium bacteria.</title>
        <authorList>
            <person name="Kehlet-Delgado H."/>
            <person name="Montoya A.P."/>
            <person name="Jensen K.T."/>
            <person name="Wendlandt C.E."/>
            <person name="Dexheimer C."/>
            <person name="Roberts M."/>
            <person name="Torres Martinez L."/>
            <person name="Friesen M.L."/>
            <person name="Griffitts J.S."/>
            <person name="Porter S.S."/>
        </authorList>
    </citation>
    <scope>NUCLEOTIDE SEQUENCE [LARGE SCALE GENOMIC DNA]</scope>
    <source>
        <strain evidence="4 5">M0641</strain>
    </source>
</reference>
<gene>
    <name evidence="4" type="ORF">NKI36_29355</name>
</gene>
<evidence type="ECO:0000256" key="1">
    <source>
        <dbReference type="ARBA" id="ARBA00022729"/>
    </source>
</evidence>
<dbReference type="InterPro" id="IPR006059">
    <property type="entry name" value="SBP"/>
</dbReference>
<protein>
    <submittedName>
        <fullName evidence="4">ABC transporter substrate-binding protein</fullName>
    </submittedName>
</protein>
<organism evidence="4 5">
    <name type="scientific">Mesorhizobium caraganae</name>
    <dbReference type="NCBI Taxonomy" id="483206"/>
    <lineage>
        <taxon>Bacteria</taxon>
        <taxon>Pseudomonadati</taxon>
        <taxon>Pseudomonadota</taxon>
        <taxon>Alphaproteobacteria</taxon>
        <taxon>Hyphomicrobiales</taxon>
        <taxon>Phyllobacteriaceae</taxon>
        <taxon>Mesorhizobium</taxon>
    </lineage>
</organism>
<proteinExistence type="predicted"/>
<comment type="caution">
    <text evidence="4">The sequence shown here is derived from an EMBL/GenBank/DDBJ whole genome shotgun (WGS) entry which is preliminary data.</text>
</comment>
<dbReference type="PANTHER" id="PTHR30006">
    <property type="entry name" value="THIAMINE-BINDING PERIPLASMIC PROTEIN-RELATED"/>
    <property type="match status" value="1"/>
</dbReference>
<sequence>MKNRLATMTAVLSLSAAFATLAAAAEIPAGYPNNYKDLVAAATAEGHLSIYSTTDAALVQPLLKDFEAAFPGIAVEYSDLNSTELYNRVIAETASGQGTADVAWSSAPDLQIKLAADGYAQEYKSVEAAHVPAWASYKNMIYGATADPVTFVYNKRLVPEGDVPASHADLLKLMTGKTADYDGKIASYDPEKSGVGFYFYNQDAKTWTDSWALNKAFGKAHIKLYSSAGSMIEKVTSGEHSIAYGIFGSYGLAKQAKDENLGVIIPKDYVLVTTRATVIPAEAKDPNAAKLFIDYLLSARAQKLIADDIKLYAVRDDIEGATTLASIKAAAGENIRPIALDDKLLEGLDETTRLAFLNEWQKAMKGE</sequence>
<dbReference type="Proteomes" id="UP001433071">
    <property type="component" value="Unassembled WGS sequence"/>
</dbReference>
<feature type="signal peptide" evidence="3">
    <location>
        <begin position="1"/>
        <end position="24"/>
    </location>
</feature>
<dbReference type="SUPFAM" id="SSF53850">
    <property type="entry name" value="Periplasmic binding protein-like II"/>
    <property type="match status" value="1"/>
</dbReference>
<keyword evidence="2" id="KW-0574">Periplasm</keyword>
<name>A0ABV1Z877_9HYPH</name>
<evidence type="ECO:0000313" key="5">
    <source>
        <dbReference type="Proteomes" id="UP001433071"/>
    </source>
</evidence>
<evidence type="ECO:0000256" key="3">
    <source>
        <dbReference type="SAM" id="SignalP"/>
    </source>
</evidence>
<evidence type="ECO:0000313" key="4">
    <source>
        <dbReference type="EMBL" id="MER9408119.1"/>
    </source>
</evidence>
<dbReference type="EMBL" id="JAMYQB010000034">
    <property type="protein sequence ID" value="MER9408119.1"/>
    <property type="molecule type" value="Genomic_DNA"/>
</dbReference>
<keyword evidence="1 3" id="KW-0732">Signal</keyword>
<feature type="chain" id="PRO_5045571081" evidence="3">
    <location>
        <begin position="25"/>
        <end position="367"/>
    </location>
</feature>
<dbReference type="Pfam" id="PF13416">
    <property type="entry name" value="SBP_bac_8"/>
    <property type="match status" value="1"/>
</dbReference>
<dbReference type="Gene3D" id="3.40.190.10">
    <property type="entry name" value="Periplasmic binding protein-like II"/>
    <property type="match status" value="2"/>
</dbReference>